<keyword evidence="2" id="KW-1003">Cell membrane</keyword>
<dbReference type="InterPro" id="IPR015943">
    <property type="entry name" value="WD40/YVTN_repeat-like_dom_sf"/>
</dbReference>
<evidence type="ECO:0000256" key="6">
    <source>
        <dbReference type="RuleBase" id="RU363032"/>
    </source>
</evidence>
<dbReference type="EMBL" id="CP033622">
    <property type="protein sequence ID" value="QIZ53158.1"/>
    <property type="molecule type" value="Genomic_DNA"/>
</dbReference>
<feature type="transmembrane region" description="Helical" evidence="6">
    <location>
        <begin position="493"/>
        <end position="515"/>
    </location>
</feature>
<dbReference type="RefSeq" id="WP_168364003.1">
    <property type="nucleotide sequence ID" value="NZ_CP033622.1"/>
</dbReference>
<evidence type="ECO:0000259" key="7">
    <source>
        <dbReference type="PROSITE" id="PS50928"/>
    </source>
</evidence>
<dbReference type="InterPro" id="IPR035906">
    <property type="entry name" value="MetI-like_sf"/>
</dbReference>
<dbReference type="PANTHER" id="PTHR42727">
    <property type="entry name" value="PHOSPHATE TRANSPORT SYSTEM PERMEASE PROTEIN"/>
    <property type="match status" value="1"/>
</dbReference>
<keyword evidence="5 6" id="KW-0472">Membrane</keyword>
<evidence type="ECO:0000256" key="1">
    <source>
        <dbReference type="ARBA" id="ARBA00004429"/>
    </source>
</evidence>
<dbReference type="GO" id="GO:0055085">
    <property type="term" value="P:transmembrane transport"/>
    <property type="evidence" value="ECO:0007669"/>
    <property type="project" value="InterPro"/>
</dbReference>
<feature type="transmembrane region" description="Helical" evidence="6">
    <location>
        <begin position="466"/>
        <end position="487"/>
    </location>
</feature>
<dbReference type="SUPFAM" id="SSF69322">
    <property type="entry name" value="Tricorn protease domain 2"/>
    <property type="match status" value="1"/>
</dbReference>
<feature type="transmembrane region" description="Helical" evidence="6">
    <location>
        <begin position="432"/>
        <end position="454"/>
    </location>
</feature>
<evidence type="ECO:0000256" key="4">
    <source>
        <dbReference type="ARBA" id="ARBA00022989"/>
    </source>
</evidence>
<feature type="transmembrane region" description="Helical" evidence="6">
    <location>
        <begin position="576"/>
        <end position="599"/>
    </location>
</feature>
<evidence type="ECO:0000256" key="3">
    <source>
        <dbReference type="ARBA" id="ARBA00022692"/>
    </source>
</evidence>
<dbReference type="PROSITE" id="PS50928">
    <property type="entry name" value="ABC_TM1"/>
    <property type="match status" value="1"/>
</dbReference>
<evidence type="ECO:0000313" key="9">
    <source>
        <dbReference type="Proteomes" id="UP000500801"/>
    </source>
</evidence>
<organism evidence="8 9">
    <name type="scientific">Dickeya zeae</name>
    <dbReference type="NCBI Taxonomy" id="204042"/>
    <lineage>
        <taxon>Bacteria</taxon>
        <taxon>Pseudomonadati</taxon>
        <taxon>Pseudomonadota</taxon>
        <taxon>Gammaproteobacteria</taxon>
        <taxon>Enterobacterales</taxon>
        <taxon>Pectobacteriaceae</taxon>
        <taxon>Dickeya</taxon>
    </lineage>
</organism>
<keyword evidence="3 6" id="KW-0812">Transmembrane</keyword>
<keyword evidence="2" id="KW-0997">Cell inner membrane</keyword>
<feature type="transmembrane region" description="Helical" evidence="6">
    <location>
        <begin position="24"/>
        <end position="48"/>
    </location>
</feature>
<keyword evidence="6" id="KW-0813">Transport</keyword>
<feature type="transmembrane region" description="Helical" evidence="6">
    <location>
        <begin position="689"/>
        <end position="710"/>
    </location>
</feature>
<dbReference type="Gene3D" id="2.130.10.10">
    <property type="entry name" value="YVTN repeat-like/Quinoprotein amine dehydrogenase"/>
    <property type="match status" value="1"/>
</dbReference>
<dbReference type="Pfam" id="PF00528">
    <property type="entry name" value="BPD_transp_1"/>
    <property type="match status" value="1"/>
</dbReference>
<dbReference type="PANTHER" id="PTHR42727:SF1">
    <property type="entry name" value="PHOSPHATE TRANSPORT SYSTEM PERMEASE"/>
    <property type="match status" value="1"/>
</dbReference>
<evidence type="ECO:0000313" key="8">
    <source>
        <dbReference type="EMBL" id="QIZ53158.1"/>
    </source>
</evidence>
<comment type="similarity">
    <text evidence="6">Belongs to the binding-protein-dependent transport system permease family.</text>
</comment>
<proteinExistence type="inferred from homology"/>
<dbReference type="InterPro" id="IPR000515">
    <property type="entry name" value="MetI-like"/>
</dbReference>
<dbReference type="GO" id="GO:0005886">
    <property type="term" value="C:plasma membrane"/>
    <property type="evidence" value="ECO:0007669"/>
    <property type="project" value="UniProtKB-SubCell"/>
</dbReference>
<accession>A0AAE6Z3U4</accession>
<comment type="subcellular location">
    <subcellularLocation>
        <location evidence="1">Cell inner membrane</location>
        <topology evidence="1">Multi-pass membrane protein</topology>
    </subcellularLocation>
    <subcellularLocation>
        <location evidence="6">Cell membrane</location>
        <topology evidence="6">Multi-pass membrane protein</topology>
    </subcellularLocation>
</comment>
<evidence type="ECO:0000256" key="5">
    <source>
        <dbReference type="ARBA" id="ARBA00023136"/>
    </source>
</evidence>
<feature type="transmembrane region" description="Helical" evidence="6">
    <location>
        <begin position="620"/>
        <end position="640"/>
    </location>
</feature>
<dbReference type="Gene3D" id="1.10.3720.10">
    <property type="entry name" value="MetI-like"/>
    <property type="match status" value="1"/>
</dbReference>
<dbReference type="SUPFAM" id="SSF161098">
    <property type="entry name" value="MetI-like"/>
    <property type="match status" value="2"/>
</dbReference>
<dbReference type="Proteomes" id="UP000500801">
    <property type="component" value="Chromosome"/>
</dbReference>
<evidence type="ECO:0000256" key="2">
    <source>
        <dbReference type="ARBA" id="ARBA00022519"/>
    </source>
</evidence>
<keyword evidence="4 6" id="KW-1133">Transmembrane helix</keyword>
<dbReference type="CDD" id="cd06261">
    <property type="entry name" value="TM_PBP2"/>
    <property type="match status" value="1"/>
</dbReference>
<dbReference type="AlphaFoldDB" id="A0AAE6Z3U4"/>
<reference evidence="8 9" key="1">
    <citation type="submission" date="2018-11" db="EMBL/GenBank/DDBJ databases">
        <title>Complete genome sequence of Dickeya zeae strain CE1 infecting Canna edulis Ker-Gawl. in China.</title>
        <authorList>
            <person name="Zhang J."/>
            <person name="Lin B."/>
            <person name="Shen H."/>
            <person name="Jiang S."/>
            <person name="Pu X."/>
            <person name="Sun D."/>
        </authorList>
    </citation>
    <scope>NUCLEOTIDE SEQUENCE [LARGE SCALE GENOMIC DNA]</scope>
    <source>
        <strain evidence="8 9">CE1</strain>
    </source>
</reference>
<protein>
    <submittedName>
        <fullName evidence="8">ABC transporter permease subunit</fullName>
    </submittedName>
</protein>
<sequence length="728" mass="79921">MADSGNLAYRDRQRAFIDRLTRRIVVGSGWLVLLALLTIFLYLLYVVIPLFSSASIRPLAPVAVDSRDPTLALGINDSGRWAFRVDAGGNGEFIDLARGQVNASVSVAPSVAVAAMSTGERPLLVLGQADGALRVLRPDLPLSSAGIPQWRYPLGEYSLRLAGATQPLRQLAIAESDDMLWMALIDAENRLQLYALSLNTPPVDMLTLADLQPVSQVQPDEPVQQLLLSPDGQQLYALSGNHLTVWQLREHVLTARETVTLPGTAPLSLSLLAGGHSLLIKSADGRVSQWFDTPTATGPHLREIRIFPTDGRQLNLIVEPRRRVFATLDPQGHFSLFASKQSGELMSALLAPQARIAAFSPRGRALLLETDTDWRPYQLDNPYPDIGWRGLWQKLWYENYPEPDYVWQPTAADDSYQAKFSLVPLLSGTFKAALYAMLFAAPLALAAAIYTACFMTPTLRRWIKPAMEIMGALPTVVIGLIAALWLAPRMATYLTAILLLPLLWGVAVLGSGWLLEQLPARWRRGVSAGWDALLLIPAMLLMLALACWLGPWLDSRLLGQPLWQWMGDRFSQRNTLVAGVALGFALIPLIFSLAEDALFSVPARLSQGSLALGATAWQTLWRVVLPSASSGIFAALMLSFGRAVGETMIVLMATGNTPVMDNSLFQGLRSLAANIAIEMPEAAMSSAHYRVLFLAALVLFLFTFVVNSLAEIIRQRLRRRYRDEGELS</sequence>
<feature type="domain" description="ABC transmembrane type-1" evidence="7">
    <location>
        <begin position="426"/>
        <end position="710"/>
    </location>
</feature>
<feature type="transmembrane region" description="Helical" evidence="6">
    <location>
        <begin position="527"/>
        <end position="553"/>
    </location>
</feature>
<gene>
    <name evidence="8" type="ORF">DWG24_06405</name>
</gene>
<name>A0AAE6Z3U4_9GAMM</name>